<name>A0A8J9YGK2_9NEOP</name>
<protein>
    <submittedName>
        <fullName evidence="1">Uncharacterized protein</fullName>
    </submittedName>
</protein>
<organism evidence="1 2">
    <name type="scientific">Brenthis ino</name>
    <name type="common">lesser marbled fritillary</name>
    <dbReference type="NCBI Taxonomy" id="405034"/>
    <lineage>
        <taxon>Eukaryota</taxon>
        <taxon>Metazoa</taxon>
        <taxon>Ecdysozoa</taxon>
        <taxon>Arthropoda</taxon>
        <taxon>Hexapoda</taxon>
        <taxon>Insecta</taxon>
        <taxon>Pterygota</taxon>
        <taxon>Neoptera</taxon>
        <taxon>Endopterygota</taxon>
        <taxon>Lepidoptera</taxon>
        <taxon>Glossata</taxon>
        <taxon>Ditrysia</taxon>
        <taxon>Papilionoidea</taxon>
        <taxon>Nymphalidae</taxon>
        <taxon>Heliconiinae</taxon>
        <taxon>Argynnini</taxon>
        <taxon>Brenthis</taxon>
    </lineage>
</organism>
<evidence type="ECO:0000313" key="2">
    <source>
        <dbReference type="Proteomes" id="UP000838878"/>
    </source>
</evidence>
<evidence type="ECO:0000313" key="1">
    <source>
        <dbReference type="EMBL" id="CAH0725850.1"/>
    </source>
</evidence>
<feature type="non-terminal residue" evidence="1">
    <location>
        <position position="172"/>
    </location>
</feature>
<keyword evidence="2" id="KW-1185">Reference proteome</keyword>
<sequence length="172" mass="18982">MTGVQTLVLITQMKAFCGIRIRDRWHRSRELETLTRRSYFNNVNVVEQLYAEAAMNLARALRRLASARYLRGGGPAPDSRGTRDSAFPGRAAAAIAARQIRTARADLALPPTTLATLCPPICPCATTVPRLHSCRLPARNWRFKLHSDLNSIGCSIGHNCSANTRLLSGDRI</sequence>
<dbReference type="EMBL" id="OV170225">
    <property type="protein sequence ID" value="CAH0725850.1"/>
    <property type="molecule type" value="Genomic_DNA"/>
</dbReference>
<proteinExistence type="predicted"/>
<gene>
    <name evidence="1" type="ORF">BINO364_LOCUS11390</name>
</gene>
<reference evidence="1" key="1">
    <citation type="submission" date="2021-12" db="EMBL/GenBank/DDBJ databases">
        <authorList>
            <person name="Martin H S."/>
        </authorList>
    </citation>
    <scope>NUCLEOTIDE SEQUENCE</scope>
</reference>
<dbReference type="AlphaFoldDB" id="A0A8J9YGK2"/>
<accession>A0A8J9YGK2</accession>
<dbReference type="OrthoDB" id="10523991at2759"/>
<dbReference type="Proteomes" id="UP000838878">
    <property type="component" value="Chromosome 5"/>
</dbReference>